<evidence type="ECO:0000313" key="8">
    <source>
        <dbReference type="Proteomes" id="UP001299220"/>
    </source>
</evidence>
<evidence type="ECO:0000256" key="3">
    <source>
        <dbReference type="ARBA" id="ARBA00023027"/>
    </source>
</evidence>
<sequence>MNILVTVQTKPYHRAWLESAAPGAQFIYKEESVTRADIENADILLGNVSPALLSPADKLCWMQTASAGVDGYVNGCLPKDAVLTNATGAYGLAISEYMLAVWLELMKKLHRYRDRQSESDWHDLGPVTSVWGSTVLVLGLGNIGGEFAKRAKALGAKVIGVRRAGTEKPDYVDELIHTDRLDDYLPQADCVAITLPGTSLTKGMFDAARIAKMKDGAVLLNVGRGTIVDTDALCAALQSGKLSGAGLDVTDPEPLPADHPLWKQENAVITPHVSGGFHLSETHDRIIRIMAENLTAFLAGRPLKNVVDFETGYRRL</sequence>
<feature type="domain" description="D-isomer specific 2-hydroxyacid dehydrogenase NAD-binding" evidence="6">
    <location>
        <begin position="100"/>
        <end position="274"/>
    </location>
</feature>
<evidence type="ECO:0000259" key="5">
    <source>
        <dbReference type="Pfam" id="PF00389"/>
    </source>
</evidence>
<dbReference type="InterPro" id="IPR006139">
    <property type="entry name" value="D-isomer_2_OHA_DH_cat_dom"/>
</dbReference>
<comment type="caution">
    <text evidence="7">The sequence shown here is derived from an EMBL/GenBank/DDBJ whole genome shotgun (WGS) entry which is preliminary data.</text>
</comment>
<reference evidence="7 8" key="1">
    <citation type="submission" date="2020-12" db="EMBL/GenBank/DDBJ databases">
        <title>Whole genome sequences of gut porcine anaerobes.</title>
        <authorList>
            <person name="Kubasova T."/>
            <person name="Jahodarova E."/>
            <person name="Rychlik I."/>
        </authorList>
    </citation>
    <scope>NUCLEOTIDE SEQUENCE [LARGE SCALE GENOMIC DNA]</scope>
    <source>
        <strain evidence="7 8">An867</strain>
    </source>
</reference>
<dbReference type="Proteomes" id="UP001299220">
    <property type="component" value="Unassembled WGS sequence"/>
</dbReference>
<gene>
    <name evidence="7" type="ORF">JQM67_07310</name>
</gene>
<evidence type="ECO:0000313" key="7">
    <source>
        <dbReference type="EMBL" id="MCF2652406.1"/>
    </source>
</evidence>
<dbReference type="InterPro" id="IPR029753">
    <property type="entry name" value="D-isomer_DH_CS"/>
</dbReference>
<dbReference type="PROSITE" id="PS00671">
    <property type="entry name" value="D_2_HYDROXYACID_DH_3"/>
    <property type="match status" value="1"/>
</dbReference>
<dbReference type="Gene3D" id="3.40.50.720">
    <property type="entry name" value="NAD(P)-binding Rossmann-like Domain"/>
    <property type="match status" value="2"/>
</dbReference>
<evidence type="ECO:0000259" key="6">
    <source>
        <dbReference type="Pfam" id="PF02826"/>
    </source>
</evidence>
<feature type="domain" description="D-isomer specific 2-hydroxyacid dehydrogenase catalytic" evidence="5">
    <location>
        <begin position="25"/>
        <end position="307"/>
    </location>
</feature>
<dbReference type="InterPro" id="IPR036291">
    <property type="entry name" value="NAD(P)-bd_dom_sf"/>
</dbReference>
<proteinExistence type="inferred from homology"/>
<dbReference type="CDD" id="cd05300">
    <property type="entry name" value="2-Hacid_dh_1"/>
    <property type="match status" value="1"/>
</dbReference>
<organism evidence="7 8">
    <name type="scientific">Anaeromassilibacillus senegalensis</name>
    <dbReference type="NCBI Taxonomy" id="1673717"/>
    <lineage>
        <taxon>Bacteria</taxon>
        <taxon>Bacillati</taxon>
        <taxon>Bacillota</taxon>
        <taxon>Clostridia</taxon>
        <taxon>Eubacteriales</taxon>
        <taxon>Acutalibacteraceae</taxon>
        <taxon>Anaeromassilibacillus</taxon>
    </lineage>
</organism>
<dbReference type="PANTHER" id="PTHR43333">
    <property type="entry name" value="2-HACID_DH_C DOMAIN-CONTAINING PROTEIN"/>
    <property type="match status" value="1"/>
</dbReference>
<keyword evidence="2 4" id="KW-0560">Oxidoreductase</keyword>
<comment type="similarity">
    <text evidence="1 4">Belongs to the D-isomer specific 2-hydroxyacid dehydrogenase family.</text>
</comment>
<keyword evidence="8" id="KW-1185">Reference proteome</keyword>
<dbReference type="PANTHER" id="PTHR43333:SF1">
    <property type="entry name" value="D-ISOMER SPECIFIC 2-HYDROXYACID DEHYDROGENASE NAD-BINDING DOMAIN-CONTAINING PROTEIN"/>
    <property type="match status" value="1"/>
</dbReference>
<keyword evidence="3" id="KW-0520">NAD</keyword>
<evidence type="ECO:0000256" key="4">
    <source>
        <dbReference type="RuleBase" id="RU003719"/>
    </source>
</evidence>
<name>A0ABS9CMN8_9FIRM</name>
<dbReference type="SUPFAM" id="SSF52283">
    <property type="entry name" value="Formate/glycerate dehydrogenase catalytic domain-like"/>
    <property type="match status" value="1"/>
</dbReference>
<accession>A0ABS9CMN8</accession>
<dbReference type="RefSeq" id="WP_235323462.1">
    <property type="nucleotide sequence ID" value="NZ_JAFBIT010000002.1"/>
</dbReference>
<evidence type="ECO:0000256" key="2">
    <source>
        <dbReference type="ARBA" id="ARBA00023002"/>
    </source>
</evidence>
<dbReference type="Pfam" id="PF00389">
    <property type="entry name" value="2-Hacid_dh"/>
    <property type="match status" value="1"/>
</dbReference>
<dbReference type="Pfam" id="PF02826">
    <property type="entry name" value="2-Hacid_dh_C"/>
    <property type="match status" value="1"/>
</dbReference>
<evidence type="ECO:0000256" key="1">
    <source>
        <dbReference type="ARBA" id="ARBA00005854"/>
    </source>
</evidence>
<protein>
    <submittedName>
        <fullName evidence="7">D-2-hydroxyacid dehydrogenase</fullName>
    </submittedName>
</protein>
<dbReference type="EMBL" id="JAFBIT010000002">
    <property type="protein sequence ID" value="MCF2652406.1"/>
    <property type="molecule type" value="Genomic_DNA"/>
</dbReference>
<dbReference type="SUPFAM" id="SSF51735">
    <property type="entry name" value="NAD(P)-binding Rossmann-fold domains"/>
    <property type="match status" value="1"/>
</dbReference>
<dbReference type="InterPro" id="IPR006140">
    <property type="entry name" value="D-isomer_DH_NAD-bd"/>
</dbReference>